<dbReference type="Proteomes" id="UP000649179">
    <property type="component" value="Unassembled WGS sequence"/>
</dbReference>
<gene>
    <name evidence="6" type="ORF">GCM10011519_14350</name>
</gene>
<feature type="active site" description="Proton donor/acceptor" evidence="3">
    <location>
        <position position="217"/>
    </location>
</feature>
<dbReference type="GO" id="GO:0046872">
    <property type="term" value="F:metal ion binding"/>
    <property type="evidence" value="ECO:0007669"/>
    <property type="project" value="UniProtKB-KW"/>
</dbReference>
<dbReference type="InterPro" id="IPR005511">
    <property type="entry name" value="SMP-30"/>
</dbReference>
<evidence type="ECO:0000256" key="3">
    <source>
        <dbReference type="PIRSR" id="PIRSR605511-1"/>
    </source>
</evidence>
<dbReference type="InterPro" id="IPR013658">
    <property type="entry name" value="SGL"/>
</dbReference>
<dbReference type="GO" id="GO:0016787">
    <property type="term" value="F:hydrolase activity"/>
    <property type="evidence" value="ECO:0007669"/>
    <property type="project" value="UniProtKB-KW"/>
</dbReference>
<dbReference type="PANTHER" id="PTHR47572:SF4">
    <property type="entry name" value="LACTONASE DRP35"/>
    <property type="match status" value="1"/>
</dbReference>
<sequence>MSEGTVDAHEIRTVVSGMTFTECPRWHEGRLWFADFYTHAVYSVLEDGSDLRTEVEVPAQPSGIGWLPDGRLLFVSAKDRLLMRREEDGTTAVHADLSSYASEQLNDMVVDADGRAWVGSFGFDLMAGADIETTDLLRVDPDGTVTLAAEDLWFPNGTVLTDDAVLLVDETFGNRVTAFTVASDGSLVDRRTWAEFGDLPASRVIAEALPGAVVAPDGCALDADGCLWVADAVNGRVVRVAQGGQVLAEIQPGTGVFACMLGGSDGRTLFMCCAPDFDAGARAAAREGEIRAVEVEVPHGGRP</sequence>
<name>A0A917BFK4_9ACTN</name>
<dbReference type="RefSeq" id="WP_188779160.1">
    <property type="nucleotide sequence ID" value="NZ_BMKQ01000001.1"/>
</dbReference>
<feature type="binding site" evidence="4">
    <location>
        <position position="156"/>
    </location>
    <ligand>
        <name>a divalent metal cation</name>
        <dbReference type="ChEBI" id="CHEBI:60240"/>
    </ligand>
</feature>
<feature type="binding site" evidence="4">
    <location>
        <position position="22"/>
    </location>
    <ligand>
        <name>a divalent metal cation</name>
        <dbReference type="ChEBI" id="CHEBI:60240"/>
    </ligand>
</feature>
<feature type="binding site" evidence="4">
    <location>
        <position position="124"/>
    </location>
    <ligand>
        <name>substrate</name>
    </ligand>
</feature>
<dbReference type="PRINTS" id="PR01790">
    <property type="entry name" value="SMP30FAMILY"/>
</dbReference>
<protein>
    <submittedName>
        <fullName evidence="6">Gluconolaconase</fullName>
    </submittedName>
</protein>
<comment type="caution">
    <text evidence="6">The sequence shown here is derived from an EMBL/GenBank/DDBJ whole genome shotgun (WGS) entry which is preliminary data.</text>
</comment>
<keyword evidence="7" id="KW-1185">Reference proteome</keyword>
<proteinExistence type="inferred from homology"/>
<keyword evidence="4" id="KW-0479">Metal-binding</keyword>
<evidence type="ECO:0000256" key="1">
    <source>
        <dbReference type="ARBA" id="ARBA00008853"/>
    </source>
</evidence>
<keyword evidence="4" id="KW-0862">Zinc</keyword>
<evidence type="ECO:0000259" key="5">
    <source>
        <dbReference type="Pfam" id="PF08450"/>
    </source>
</evidence>
<dbReference type="Pfam" id="PF08450">
    <property type="entry name" value="SGL"/>
    <property type="match status" value="1"/>
</dbReference>
<accession>A0A917BFK4</accession>
<dbReference type="InterPro" id="IPR051262">
    <property type="entry name" value="SMP-30/CGR1_Lactonase"/>
</dbReference>
<evidence type="ECO:0000313" key="6">
    <source>
        <dbReference type="EMBL" id="GGF41678.1"/>
    </source>
</evidence>
<comment type="similarity">
    <text evidence="1">Belongs to the SMP-30/CGR1 family.</text>
</comment>
<dbReference type="InterPro" id="IPR011042">
    <property type="entry name" value="6-blade_b-propeller_TolB-like"/>
</dbReference>
<evidence type="ECO:0000256" key="2">
    <source>
        <dbReference type="ARBA" id="ARBA00022801"/>
    </source>
</evidence>
<dbReference type="PANTHER" id="PTHR47572">
    <property type="entry name" value="LIPOPROTEIN-RELATED"/>
    <property type="match status" value="1"/>
</dbReference>
<keyword evidence="2" id="KW-0378">Hydrolase</keyword>
<comment type="cofactor">
    <cofactor evidence="4">
        <name>Zn(2+)</name>
        <dbReference type="ChEBI" id="CHEBI:29105"/>
    </cofactor>
    <text evidence="4">Binds 1 divalent metal cation per subunit.</text>
</comment>
<evidence type="ECO:0000313" key="7">
    <source>
        <dbReference type="Proteomes" id="UP000649179"/>
    </source>
</evidence>
<dbReference type="Gene3D" id="2.120.10.30">
    <property type="entry name" value="TolB, C-terminal domain"/>
    <property type="match status" value="1"/>
</dbReference>
<dbReference type="EMBL" id="BMKQ01000001">
    <property type="protein sequence ID" value="GGF41678.1"/>
    <property type="molecule type" value="Genomic_DNA"/>
</dbReference>
<feature type="domain" description="SMP-30/Gluconolactonase/LRE-like region" evidence="5">
    <location>
        <begin position="20"/>
        <end position="272"/>
    </location>
</feature>
<feature type="binding site" evidence="4">
    <location>
        <position position="106"/>
    </location>
    <ligand>
        <name>substrate</name>
    </ligand>
</feature>
<reference evidence="6" key="1">
    <citation type="journal article" date="2014" name="Int. J. Syst. Evol. Microbiol.">
        <title>Complete genome sequence of Corynebacterium casei LMG S-19264T (=DSM 44701T), isolated from a smear-ripened cheese.</title>
        <authorList>
            <consortium name="US DOE Joint Genome Institute (JGI-PGF)"/>
            <person name="Walter F."/>
            <person name="Albersmeier A."/>
            <person name="Kalinowski J."/>
            <person name="Ruckert C."/>
        </authorList>
    </citation>
    <scope>NUCLEOTIDE SEQUENCE</scope>
    <source>
        <strain evidence="6">CGMCC 1.16067</strain>
    </source>
</reference>
<dbReference type="AlphaFoldDB" id="A0A917BFK4"/>
<feature type="binding site" evidence="4">
    <location>
        <position position="217"/>
    </location>
    <ligand>
        <name>a divalent metal cation</name>
        <dbReference type="ChEBI" id="CHEBI:60240"/>
    </ligand>
</feature>
<organism evidence="6 7">
    <name type="scientific">Marmoricola endophyticus</name>
    <dbReference type="NCBI Taxonomy" id="2040280"/>
    <lineage>
        <taxon>Bacteria</taxon>
        <taxon>Bacillati</taxon>
        <taxon>Actinomycetota</taxon>
        <taxon>Actinomycetes</taxon>
        <taxon>Propionibacteriales</taxon>
        <taxon>Nocardioidaceae</taxon>
        <taxon>Marmoricola</taxon>
    </lineage>
</organism>
<dbReference type="SUPFAM" id="SSF63829">
    <property type="entry name" value="Calcium-dependent phosphotriesterase"/>
    <property type="match status" value="1"/>
</dbReference>
<evidence type="ECO:0000256" key="4">
    <source>
        <dbReference type="PIRSR" id="PIRSR605511-2"/>
    </source>
</evidence>
<reference evidence="6" key="2">
    <citation type="submission" date="2020-09" db="EMBL/GenBank/DDBJ databases">
        <authorList>
            <person name="Sun Q."/>
            <person name="Zhou Y."/>
        </authorList>
    </citation>
    <scope>NUCLEOTIDE SEQUENCE</scope>
    <source>
        <strain evidence="6">CGMCC 1.16067</strain>
    </source>
</reference>